<evidence type="ECO:0000313" key="2">
    <source>
        <dbReference type="Proteomes" id="UP001596020"/>
    </source>
</evidence>
<proteinExistence type="predicted"/>
<sequence>MDINLSDFIQQKDWETQNYGAPYSVGYVKKTNVDFSKEAERIGLSSGKIVYRLRMRSEGAREVTPLYSNFLIPKGAKLYVYDPAKKTVHGAYTFATHPQAGAFSSMPVLGDEVIFEYEPNDSGEMPQLVISGLVHNYRPVLFDANDEEESSIFGKEINVNCVQGDDWKDQKAGVCKMYMVIGNGAGFCTGDLMNNTNQDFKPYILSAAHCASTTTSFKPTSTDLNQWQFFFHYEKPSCANSSFSLKNQVKTMIGCSRKAFLPIAGQSDGLLVQLNQTVPDEYRVYYNGWDRSTYVNNTDIKGLVGIHHPAGDVKKISVLYPNSDLQISTWTKPNGYPKAHYFFKYDEGDTEGGSSGSSIFANKNKLVIGTLTGGGLGTQYYGRLTYHWDKFPEKMSQYLDPKTNGKAYTCQGTYKNDMKPVYPVNDITVVNGSNEREFIITWKSPYNAKYALDKYGSKAVSYTLSRNGTPIVGKRIYDDGSGTMKFVDSDIPEVALKGGVVKYSIRVSYAFPKNQGGSFGFDSEEAAGMVQNLVTTIKPKSVSLNSQGTGTSIKWSAPLYPQEWSKIGVGITEYAPKNMLSVKIGYSQKLDFGNGDGQKITQPYTYYIERWSPGILPESVGNDKLSLYVSQLDFIPNNTQVGKSDLYVYLSYDKSVRDNSVYKKQVIQKVSVAQNEVGKWKHVVFDHPIPLDPSNMLQIGFRSTNMRNNPTSLTYMSGSSDGEKAKVASAHMLFTNYNHYGEYGYTGEAIFPLSFVGVPSVDLNYMAMKVIVTSSFEKLDAPITQPDYSSSVFSIPPVVTGYKVMKDGKEIATTKAISLSYLDRDNKSGEGNYEIVPIYNSQSLDTQLVSKAQMSKVVPTMVESTVTYSGDVADIAVYSMNGERVAFVANVENGGSIDLQTLEPGSYLVVMTTAEGKVEQKIVKK</sequence>
<dbReference type="SUPFAM" id="SSF50494">
    <property type="entry name" value="Trypsin-like serine proteases"/>
    <property type="match status" value="1"/>
</dbReference>
<dbReference type="Proteomes" id="UP001596020">
    <property type="component" value="Unassembled WGS sequence"/>
</dbReference>
<keyword evidence="2" id="KW-1185">Reference proteome</keyword>
<evidence type="ECO:0000313" key="1">
    <source>
        <dbReference type="EMBL" id="MFC4666564.1"/>
    </source>
</evidence>
<dbReference type="InterPro" id="IPR009003">
    <property type="entry name" value="Peptidase_S1_PA"/>
</dbReference>
<dbReference type="InterPro" id="IPR043504">
    <property type="entry name" value="Peptidase_S1_PA_chymotrypsin"/>
</dbReference>
<dbReference type="InterPro" id="IPR018114">
    <property type="entry name" value="TRYPSIN_HIS"/>
</dbReference>
<gene>
    <name evidence="1" type="ORF">ACFO3G_08160</name>
</gene>
<name>A0ABV9K9I6_9PORP</name>
<comment type="caution">
    <text evidence="1">The sequence shown here is derived from an EMBL/GenBank/DDBJ whole genome shotgun (WGS) entry which is preliminary data.</text>
</comment>
<protein>
    <submittedName>
        <fullName evidence="1">T9SS type A sorting domain-containing protein</fullName>
    </submittedName>
</protein>
<dbReference type="RefSeq" id="WP_380079755.1">
    <property type="nucleotide sequence ID" value="NZ_JBHSGO010000207.1"/>
</dbReference>
<accession>A0ABV9K9I6</accession>
<dbReference type="PANTHER" id="PTHR36234:SF5">
    <property type="entry name" value="LYSYL ENDOPEPTIDASE"/>
    <property type="match status" value="1"/>
</dbReference>
<dbReference type="EMBL" id="JBHSGO010000207">
    <property type="protein sequence ID" value="MFC4666564.1"/>
    <property type="molecule type" value="Genomic_DNA"/>
</dbReference>
<reference evidence="2" key="1">
    <citation type="journal article" date="2019" name="Int. J. Syst. Evol. Microbiol.">
        <title>The Global Catalogue of Microorganisms (GCM) 10K type strain sequencing project: providing services to taxonomists for standard genome sequencing and annotation.</title>
        <authorList>
            <consortium name="The Broad Institute Genomics Platform"/>
            <consortium name="The Broad Institute Genome Sequencing Center for Infectious Disease"/>
            <person name="Wu L."/>
            <person name="Ma J."/>
        </authorList>
    </citation>
    <scope>NUCLEOTIDE SEQUENCE [LARGE SCALE GENOMIC DNA]</scope>
    <source>
        <strain evidence="2">CGMCC 4.7357</strain>
    </source>
</reference>
<dbReference type="InterPro" id="IPR026444">
    <property type="entry name" value="Secre_tail"/>
</dbReference>
<dbReference type="NCBIfam" id="TIGR04183">
    <property type="entry name" value="Por_Secre_tail"/>
    <property type="match status" value="1"/>
</dbReference>
<dbReference type="Gene3D" id="2.40.10.10">
    <property type="entry name" value="Trypsin-like serine proteases"/>
    <property type="match status" value="2"/>
</dbReference>
<dbReference type="PROSITE" id="PS00134">
    <property type="entry name" value="TRYPSIN_HIS"/>
    <property type="match status" value="1"/>
</dbReference>
<dbReference type="PANTHER" id="PTHR36234">
    <property type="entry name" value="LYSYL ENDOPEPTIDASE"/>
    <property type="match status" value="1"/>
</dbReference>
<organism evidence="1 2">
    <name type="scientific">Falsiporphyromonas endometrii</name>
    <dbReference type="NCBI Taxonomy" id="1387297"/>
    <lineage>
        <taxon>Bacteria</taxon>
        <taxon>Pseudomonadati</taxon>
        <taxon>Bacteroidota</taxon>
        <taxon>Bacteroidia</taxon>
        <taxon>Bacteroidales</taxon>
        <taxon>Porphyromonadaceae</taxon>
        <taxon>Falsiporphyromonas</taxon>
    </lineage>
</organism>